<keyword evidence="3" id="KW-1185">Reference proteome</keyword>
<dbReference type="AlphaFoldDB" id="A0A812JI24"/>
<accession>A0A812JI24</accession>
<comment type="caution">
    <text evidence="2">The sequence shown here is derived from an EMBL/GenBank/DDBJ whole genome shotgun (WGS) entry which is preliminary data.</text>
</comment>
<keyword evidence="1" id="KW-0472">Membrane</keyword>
<protein>
    <submittedName>
        <fullName evidence="2">Uncharacterized protein</fullName>
    </submittedName>
</protein>
<dbReference type="GO" id="GO:0005254">
    <property type="term" value="F:chloride channel activity"/>
    <property type="evidence" value="ECO:0007669"/>
    <property type="project" value="InterPro"/>
</dbReference>
<evidence type="ECO:0000256" key="1">
    <source>
        <dbReference type="SAM" id="Phobius"/>
    </source>
</evidence>
<organism evidence="2 3">
    <name type="scientific">Symbiodinium pilosum</name>
    <name type="common">Dinoflagellate</name>
    <dbReference type="NCBI Taxonomy" id="2952"/>
    <lineage>
        <taxon>Eukaryota</taxon>
        <taxon>Sar</taxon>
        <taxon>Alveolata</taxon>
        <taxon>Dinophyceae</taxon>
        <taxon>Suessiales</taxon>
        <taxon>Symbiodiniaceae</taxon>
        <taxon>Symbiodinium</taxon>
    </lineage>
</organism>
<evidence type="ECO:0000313" key="2">
    <source>
        <dbReference type="EMBL" id="CAE7203551.1"/>
    </source>
</evidence>
<dbReference type="OrthoDB" id="412425at2759"/>
<name>A0A812JI24_SYMPI</name>
<dbReference type="EMBL" id="CAJNIZ010001944">
    <property type="protein sequence ID" value="CAE7203551.1"/>
    <property type="molecule type" value="Genomic_DNA"/>
</dbReference>
<feature type="transmembrane region" description="Helical" evidence="1">
    <location>
        <begin position="60"/>
        <end position="79"/>
    </location>
</feature>
<keyword evidence="1" id="KW-0812">Transmembrane</keyword>
<feature type="transmembrane region" description="Helical" evidence="1">
    <location>
        <begin position="300"/>
        <end position="321"/>
    </location>
</feature>
<gene>
    <name evidence="2" type="ORF">SPIL2461_LOCUS1894</name>
</gene>
<keyword evidence="1" id="KW-1133">Transmembrane helix</keyword>
<feature type="transmembrane region" description="Helical" evidence="1">
    <location>
        <begin position="271"/>
        <end position="293"/>
    </location>
</feature>
<evidence type="ECO:0000313" key="3">
    <source>
        <dbReference type="Proteomes" id="UP000649617"/>
    </source>
</evidence>
<feature type="transmembrane region" description="Helical" evidence="1">
    <location>
        <begin position="104"/>
        <end position="125"/>
    </location>
</feature>
<reference evidence="2" key="1">
    <citation type="submission" date="2021-02" db="EMBL/GenBank/DDBJ databases">
        <authorList>
            <person name="Dougan E. K."/>
            <person name="Rhodes N."/>
            <person name="Thang M."/>
            <person name="Chan C."/>
        </authorList>
    </citation>
    <scope>NUCLEOTIDE SEQUENCE</scope>
</reference>
<sequence length="489" mass="54726">MNQFVRSMYGAGGSYLSAADELPIPPLASSRFYSPQGAYFLTMLRLGHSVGPKVLVRKDFWLLLSLHLCVFAVYNNGYIDGYMDKKEKGWRLSTLELEWSDIELMFILMSCALCFAINQAYFRYLHLGHLVRKMMDSVYDFAFEARLFLRKENEPYDRLGCRWAVGSSVLVLCQILRSYKDDAVQQMDLLKLVDLEFIRPGEAEFLDPGCLSARQRTLVMMHTACDCALHGMRKADVAPATQREVLQRLVDCKSYQLQLLDAANAMLPFEYFHLLSMLVTLTVAYLGLCMGICDSWIAPLAYAASLLIILGLFELLCSLNYPFDGVHEADFPLKGWLVHFLSNLTVLLNYSHGGNQSHWEKELQAEIANPVEFPLTQEQVNSILSGEAKRLQKRPAAVSQVSRAAQSLVSAGGSSKSARLESTKSAVPWYKAAMGYKAVDTEEVDDAPLLGNWAGPSLGRMGEAFGLTADGASQSRDMHVEERSKNALW</sequence>
<dbReference type="Proteomes" id="UP000649617">
    <property type="component" value="Unassembled WGS sequence"/>
</dbReference>
<proteinExistence type="predicted"/>